<protein>
    <submittedName>
        <fullName evidence="4">Small subunit ribosomal protein S28e</fullName>
    </submittedName>
</protein>
<dbReference type="Gene3D" id="2.40.50.140">
    <property type="entry name" value="Nucleic acid-binding proteins"/>
    <property type="match status" value="1"/>
</dbReference>
<dbReference type="GO" id="GO:0006412">
    <property type="term" value="P:translation"/>
    <property type="evidence" value="ECO:0007669"/>
    <property type="project" value="InterPro"/>
</dbReference>
<organism evidence="4 5">
    <name type="scientific">Nematocida displodere</name>
    <dbReference type="NCBI Taxonomy" id="1805483"/>
    <lineage>
        <taxon>Eukaryota</taxon>
        <taxon>Fungi</taxon>
        <taxon>Fungi incertae sedis</taxon>
        <taxon>Microsporidia</taxon>
        <taxon>Nematocida</taxon>
    </lineage>
</organism>
<comment type="caution">
    <text evidence="4">The sequence shown here is derived from an EMBL/GenBank/DDBJ whole genome shotgun (WGS) entry which is preliminary data.</text>
</comment>
<dbReference type="AlphaFoldDB" id="A0A177EC81"/>
<keyword evidence="5" id="KW-1185">Reference proteome</keyword>
<dbReference type="RefSeq" id="XP_067544211.1">
    <property type="nucleotide sequence ID" value="XM_067688114.1"/>
</dbReference>
<dbReference type="STRING" id="1805483.A0A177EC81"/>
<evidence type="ECO:0000256" key="1">
    <source>
        <dbReference type="ARBA" id="ARBA00005943"/>
    </source>
</evidence>
<proteinExistence type="inferred from homology"/>
<evidence type="ECO:0000256" key="2">
    <source>
        <dbReference type="ARBA" id="ARBA00022980"/>
    </source>
</evidence>
<keyword evidence="2 4" id="KW-0689">Ribosomal protein</keyword>
<dbReference type="SUPFAM" id="SSF50249">
    <property type="entry name" value="Nucleic acid-binding proteins"/>
    <property type="match status" value="1"/>
</dbReference>
<dbReference type="InterPro" id="IPR000289">
    <property type="entry name" value="Ribosomal_eS28"/>
</dbReference>
<dbReference type="PANTHER" id="PTHR10769">
    <property type="entry name" value="40S RIBOSOMAL PROTEIN S28"/>
    <property type="match status" value="1"/>
</dbReference>
<evidence type="ECO:0000313" key="5">
    <source>
        <dbReference type="Proteomes" id="UP000185944"/>
    </source>
</evidence>
<comment type="similarity">
    <text evidence="1">Belongs to the eukaryotic ribosomal protein eS28 family.</text>
</comment>
<evidence type="ECO:0000256" key="3">
    <source>
        <dbReference type="ARBA" id="ARBA00023274"/>
    </source>
</evidence>
<dbReference type="OrthoDB" id="10258930at2759"/>
<dbReference type="Proteomes" id="UP000185944">
    <property type="component" value="Unassembled WGS sequence"/>
</dbReference>
<dbReference type="InterPro" id="IPR012340">
    <property type="entry name" value="NA-bd_OB-fold"/>
</dbReference>
<dbReference type="EMBL" id="LTDL01000040">
    <property type="protein sequence ID" value="OAG29563.1"/>
    <property type="molecule type" value="Genomic_DNA"/>
</dbReference>
<sequence length="66" mass="7175">MEAGAPILAKVVQILSRTGPGGSCQYVKVTLLSNNRSLTRVVEGPLREGDVIELLEAERDQKVGRR</sequence>
<dbReference type="Pfam" id="PF01200">
    <property type="entry name" value="Ribosomal_S28e"/>
    <property type="match status" value="1"/>
</dbReference>
<name>A0A177EC81_9MICR</name>
<evidence type="ECO:0000313" key="4">
    <source>
        <dbReference type="EMBL" id="OAG29563.1"/>
    </source>
</evidence>
<dbReference type="GO" id="GO:0003735">
    <property type="term" value="F:structural constituent of ribosome"/>
    <property type="evidence" value="ECO:0007669"/>
    <property type="project" value="InterPro"/>
</dbReference>
<dbReference type="PANTHER" id="PTHR10769:SF3">
    <property type="entry name" value="SMALL RIBOSOMAL SUBUNIT PROTEIN ES28"/>
    <property type="match status" value="1"/>
</dbReference>
<dbReference type="GO" id="GO:0000028">
    <property type="term" value="P:ribosomal small subunit assembly"/>
    <property type="evidence" value="ECO:0007669"/>
    <property type="project" value="TreeGrafter"/>
</dbReference>
<dbReference type="GO" id="GO:0030490">
    <property type="term" value="P:maturation of SSU-rRNA"/>
    <property type="evidence" value="ECO:0007669"/>
    <property type="project" value="TreeGrafter"/>
</dbReference>
<keyword evidence="3" id="KW-0687">Ribonucleoprotein</keyword>
<dbReference type="GeneID" id="93647046"/>
<dbReference type="VEuPathDB" id="MicrosporidiaDB:NEDG_00696"/>
<accession>A0A177EC81</accession>
<dbReference type="GO" id="GO:0022627">
    <property type="term" value="C:cytosolic small ribosomal subunit"/>
    <property type="evidence" value="ECO:0007669"/>
    <property type="project" value="TreeGrafter"/>
</dbReference>
<reference evidence="4 5" key="1">
    <citation type="submission" date="2016-02" db="EMBL/GenBank/DDBJ databases">
        <title>Discovery of a natural microsporidian pathogen with a broad tissue tropism in Caenorhabditis elegans.</title>
        <authorList>
            <person name="Luallen R.J."/>
            <person name="Reinke A.W."/>
            <person name="Tong L."/>
            <person name="Botts M.R."/>
            <person name="Felix M.-A."/>
            <person name="Troemel E.R."/>
        </authorList>
    </citation>
    <scope>NUCLEOTIDE SEQUENCE [LARGE SCALE GENOMIC DNA]</scope>
    <source>
        <strain evidence="4 5">JUm2807</strain>
    </source>
</reference>
<gene>
    <name evidence="4" type="ORF">NEDG_00696</name>
</gene>